<organism evidence="2 3">
    <name type="scientific">Klebsormidium nitens</name>
    <name type="common">Green alga</name>
    <name type="synonym">Ulothrix nitens</name>
    <dbReference type="NCBI Taxonomy" id="105231"/>
    <lineage>
        <taxon>Eukaryota</taxon>
        <taxon>Viridiplantae</taxon>
        <taxon>Streptophyta</taxon>
        <taxon>Klebsormidiophyceae</taxon>
        <taxon>Klebsormidiales</taxon>
        <taxon>Klebsormidiaceae</taxon>
        <taxon>Klebsormidium</taxon>
    </lineage>
</organism>
<reference evidence="2 3" key="1">
    <citation type="journal article" date="2014" name="Nat. Commun.">
        <title>Klebsormidium flaccidum genome reveals primary factors for plant terrestrial adaptation.</title>
        <authorList>
            <person name="Hori K."/>
            <person name="Maruyama F."/>
            <person name="Fujisawa T."/>
            <person name="Togashi T."/>
            <person name="Yamamoto N."/>
            <person name="Seo M."/>
            <person name="Sato S."/>
            <person name="Yamada T."/>
            <person name="Mori H."/>
            <person name="Tajima N."/>
            <person name="Moriyama T."/>
            <person name="Ikeuchi M."/>
            <person name="Watanabe M."/>
            <person name="Wada H."/>
            <person name="Kobayashi K."/>
            <person name="Saito M."/>
            <person name="Masuda T."/>
            <person name="Sasaki-Sekimoto Y."/>
            <person name="Mashiguchi K."/>
            <person name="Awai K."/>
            <person name="Shimojima M."/>
            <person name="Masuda S."/>
            <person name="Iwai M."/>
            <person name="Nobusawa T."/>
            <person name="Narise T."/>
            <person name="Kondo S."/>
            <person name="Saito H."/>
            <person name="Sato R."/>
            <person name="Murakawa M."/>
            <person name="Ihara Y."/>
            <person name="Oshima-Yamada Y."/>
            <person name="Ohtaka K."/>
            <person name="Satoh M."/>
            <person name="Sonobe K."/>
            <person name="Ishii M."/>
            <person name="Ohtani R."/>
            <person name="Kanamori-Sato M."/>
            <person name="Honoki R."/>
            <person name="Miyazaki D."/>
            <person name="Mochizuki H."/>
            <person name="Umetsu J."/>
            <person name="Higashi K."/>
            <person name="Shibata D."/>
            <person name="Kamiya Y."/>
            <person name="Sato N."/>
            <person name="Nakamura Y."/>
            <person name="Tabata S."/>
            <person name="Ida S."/>
            <person name="Kurokawa K."/>
            <person name="Ohta H."/>
        </authorList>
    </citation>
    <scope>NUCLEOTIDE SEQUENCE [LARGE SCALE GENOMIC DNA]</scope>
    <source>
        <strain evidence="2 3">NIES-2285</strain>
    </source>
</reference>
<evidence type="ECO:0000256" key="1">
    <source>
        <dbReference type="SAM" id="MobiDB-lite"/>
    </source>
</evidence>
<name>A0A1Y1I3S7_KLENI</name>
<feature type="region of interest" description="Disordered" evidence="1">
    <location>
        <begin position="278"/>
        <end position="297"/>
    </location>
</feature>
<feature type="compositionally biased region" description="Polar residues" evidence="1">
    <location>
        <begin position="278"/>
        <end position="296"/>
    </location>
</feature>
<accession>A0A1Y1I3S7</accession>
<proteinExistence type="predicted"/>
<dbReference type="EMBL" id="DF237146">
    <property type="protein sequence ID" value="GAQ84602.1"/>
    <property type="molecule type" value="Genomic_DNA"/>
</dbReference>
<evidence type="ECO:0000313" key="3">
    <source>
        <dbReference type="Proteomes" id="UP000054558"/>
    </source>
</evidence>
<dbReference type="Proteomes" id="UP000054558">
    <property type="component" value="Unassembled WGS sequence"/>
</dbReference>
<gene>
    <name evidence="2" type="ORF">KFL_001970030</name>
</gene>
<protein>
    <submittedName>
        <fullName evidence="2">Uncharacterized protein</fullName>
    </submittedName>
</protein>
<dbReference type="AlphaFoldDB" id="A0A1Y1I3S7"/>
<keyword evidence="3" id="KW-1185">Reference proteome</keyword>
<sequence>MERYRARSNTPRPLLKAIMTLDPENIRPAVTGGPKISTVKLYVKIIKSDITRRAQQAGWSLDIVHHYVARTILKNPLSAEEAADFEECGCKLKEVAGKAGGTKEEVDAYVNKEMRRAVEDIFNSRSNDQTKVLLVFASGDKHHNPVLLELTARYKGKLFIVRYFPGVIHPESLDAAHASYNYFHVMDQGLNDHNIFDFKYNYDKGSTCFIRGEHKPCQDKFPRSTRFELSFNHGGLSSQSCKGCASISPPKSSTPILSTMKSVGSSAYSNRNKRVFVQTSSSASPGNTTSTSSADTSVGFCPPNQMTLLQGADIRRPAVRGSSGPNLQQKFDIQDESHLQIHSNTIFPRLGATDVLAKMAPKATVPSYLLSTPNDDTPEPTPIAIEKILHYETYNDEYLNIQITGPIHNEWDKPTVINYFFQDLFYDSRGKIGG</sequence>
<evidence type="ECO:0000313" key="2">
    <source>
        <dbReference type="EMBL" id="GAQ84602.1"/>
    </source>
</evidence>